<feature type="compositionally biased region" description="Low complexity" evidence="1">
    <location>
        <begin position="36"/>
        <end position="52"/>
    </location>
</feature>
<dbReference type="EMBL" id="KV918780">
    <property type="protein sequence ID" value="OSX80147.1"/>
    <property type="molecule type" value="Genomic_DNA"/>
</dbReference>
<proteinExistence type="predicted"/>
<keyword evidence="3" id="KW-1185">Reference proteome</keyword>
<dbReference type="Proteomes" id="UP000218209">
    <property type="component" value="Unassembled WGS sequence"/>
</dbReference>
<evidence type="ECO:0000313" key="2">
    <source>
        <dbReference type="EMBL" id="OSX80147.1"/>
    </source>
</evidence>
<feature type="compositionally biased region" description="Gly residues" evidence="1">
    <location>
        <begin position="26"/>
        <end position="35"/>
    </location>
</feature>
<feature type="non-terminal residue" evidence="2">
    <location>
        <position position="1"/>
    </location>
</feature>
<feature type="compositionally biased region" description="Polar residues" evidence="1">
    <location>
        <begin position="135"/>
        <end position="148"/>
    </location>
</feature>
<dbReference type="OrthoDB" id="6093at2759"/>
<gene>
    <name evidence="2" type="ORF">BU14_0058s0058</name>
</gene>
<feature type="region of interest" description="Disordered" evidence="1">
    <location>
        <begin position="129"/>
        <end position="154"/>
    </location>
</feature>
<reference evidence="2 3" key="1">
    <citation type="submission" date="2017-03" db="EMBL/GenBank/DDBJ databases">
        <title>WGS assembly of Porphyra umbilicalis.</title>
        <authorList>
            <person name="Brawley S.H."/>
            <person name="Blouin N.A."/>
            <person name="Ficko-Blean E."/>
            <person name="Wheeler G.L."/>
            <person name="Lohr M."/>
            <person name="Goodson H.V."/>
            <person name="Jenkins J.W."/>
            <person name="Blaby-Haas C.E."/>
            <person name="Helliwell K.E."/>
            <person name="Chan C."/>
            <person name="Marriage T."/>
            <person name="Bhattacharya D."/>
            <person name="Klein A.S."/>
            <person name="Badis Y."/>
            <person name="Brodie J."/>
            <person name="Cao Y."/>
            <person name="Collen J."/>
            <person name="Dittami S.M."/>
            <person name="Gachon C.M."/>
            <person name="Green B.R."/>
            <person name="Karpowicz S."/>
            <person name="Kim J.W."/>
            <person name="Kudahl U."/>
            <person name="Lin S."/>
            <person name="Michel G."/>
            <person name="Mittag M."/>
            <person name="Olson B.J."/>
            <person name="Pangilinan J."/>
            <person name="Peng Y."/>
            <person name="Qiu H."/>
            <person name="Shu S."/>
            <person name="Singer J.T."/>
            <person name="Smith A.G."/>
            <person name="Sprecher B.N."/>
            <person name="Wagner V."/>
            <person name="Wang W."/>
            <person name="Wang Z.-Y."/>
            <person name="Yan J."/>
            <person name="Yarish C."/>
            <person name="Zoeuner-Riek S."/>
            <person name="Zhuang Y."/>
            <person name="Zou Y."/>
            <person name="Lindquist E.A."/>
            <person name="Grimwood J."/>
            <person name="Barry K."/>
            <person name="Rokhsar D.S."/>
            <person name="Schmutz J."/>
            <person name="Stiller J.W."/>
            <person name="Grossman A.R."/>
            <person name="Prochnik S.E."/>
        </authorList>
    </citation>
    <scope>NUCLEOTIDE SEQUENCE [LARGE SCALE GENOMIC DNA]</scope>
    <source>
        <strain evidence="2">4086291</strain>
    </source>
</reference>
<sequence>LQAARAAAAAASAAVAAEEAAAAAAAGGGTAGGHPGATPAADGHAGPLPGAVGANGGPPPAGAKGAYGAAARGAADGPRVGPPAAKRARVEAEKQRRAAAAAATQAAAAAAASNAAAAAAAAAAAPAPTAGGASSTWTADGEVSSSSLPPAYGGGGRASASSAAAAAARGAGGDGAAGGAVADLAAYAGLPFAPTAPGGGLDVDLFLRLRARVKAAAGDKHLGIKDDAVALLASALEAHIKTLLEAAARRRAAVAGDASNTGTEVDVYRAALAPGHLRDAALRNRRLLGRNAGVDLERLVAIR</sequence>
<protein>
    <submittedName>
        <fullName evidence="2">Uncharacterized protein</fullName>
    </submittedName>
</protein>
<feature type="compositionally biased region" description="Low complexity" evidence="1">
    <location>
        <begin position="62"/>
        <end position="85"/>
    </location>
</feature>
<name>A0A1X6PH11_PORUM</name>
<feature type="region of interest" description="Disordered" evidence="1">
    <location>
        <begin position="23"/>
        <end position="93"/>
    </location>
</feature>
<evidence type="ECO:0000313" key="3">
    <source>
        <dbReference type="Proteomes" id="UP000218209"/>
    </source>
</evidence>
<organism evidence="2 3">
    <name type="scientific">Porphyra umbilicalis</name>
    <name type="common">Purple laver</name>
    <name type="synonym">Red alga</name>
    <dbReference type="NCBI Taxonomy" id="2786"/>
    <lineage>
        <taxon>Eukaryota</taxon>
        <taxon>Rhodophyta</taxon>
        <taxon>Bangiophyceae</taxon>
        <taxon>Bangiales</taxon>
        <taxon>Bangiaceae</taxon>
        <taxon>Porphyra</taxon>
    </lineage>
</organism>
<dbReference type="AlphaFoldDB" id="A0A1X6PH11"/>
<accession>A0A1X6PH11</accession>
<evidence type="ECO:0000256" key="1">
    <source>
        <dbReference type="SAM" id="MobiDB-lite"/>
    </source>
</evidence>